<comment type="caution">
    <text evidence="1">The sequence shown here is derived from an EMBL/GenBank/DDBJ whole genome shotgun (WGS) entry which is preliminary data.</text>
</comment>
<evidence type="ECO:0000313" key="1">
    <source>
        <dbReference type="EMBL" id="MBK1667341.1"/>
    </source>
</evidence>
<reference evidence="1 2" key="1">
    <citation type="journal article" date="2020" name="Microorganisms">
        <title>Osmotic Adaptation and Compatible Solute Biosynthesis of Phototrophic Bacteria as Revealed from Genome Analyses.</title>
        <authorList>
            <person name="Imhoff J.F."/>
            <person name="Rahn T."/>
            <person name="Kunzel S."/>
            <person name="Keller A."/>
            <person name="Neulinger S.C."/>
        </authorList>
    </citation>
    <scope>NUCLEOTIDE SEQUENCE [LARGE SCALE GENOMIC DNA]</scope>
    <source>
        <strain evidence="1 2">DSM 9895</strain>
    </source>
</reference>
<keyword evidence="2" id="KW-1185">Reference proteome</keyword>
<evidence type="ECO:0000313" key="2">
    <source>
        <dbReference type="Proteomes" id="UP001296873"/>
    </source>
</evidence>
<proteinExistence type="predicted"/>
<dbReference type="Proteomes" id="UP001296873">
    <property type="component" value="Unassembled WGS sequence"/>
</dbReference>
<name>A0ABS1DBP4_9PROT</name>
<protein>
    <submittedName>
        <fullName evidence="1">Uncharacterized protein</fullName>
    </submittedName>
</protein>
<sequence>MIARWIPALLFSGALLSGCGPDEAERTAQDLQARAEALKAESAEATPLLHEVLLGPLAKRCIPPSETGRLTALDARAQALVERAVEADTKDQRAAIRAAREGLDRLLTRLDKLERVERAPLVWLDRAEAALLRIARASRSLDPLIAGIDDPARLRAAEEMAEPLRESFGSANRQMKELRFEIRALRNENLADCGLIVDITESLEQQARRTVLLATELEQNLNRSAIPIQD</sequence>
<gene>
    <name evidence="1" type="ORF">CKO28_04770</name>
</gene>
<dbReference type="EMBL" id="NRRL01000006">
    <property type="protein sequence ID" value="MBK1667341.1"/>
    <property type="molecule type" value="Genomic_DNA"/>
</dbReference>
<dbReference type="PROSITE" id="PS51257">
    <property type="entry name" value="PROKAR_LIPOPROTEIN"/>
    <property type="match status" value="1"/>
</dbReference>
<organism evidence="1 2">
    <name type="scientific">Rhodovibrio sodomensis</name>
    <dbReference type="NCBI Taxonomy" id="1088"/>
    <lineage>
        <taxon>Bacteria</taxon>
        <taxon>Pseudomonadati</taxon>
        <taxon>Pseudomonadota</taxon>
        <taxon>Alphaproteobacteria</taxon>
        <taxon>Rhodospirillales</taxon>
        <taxon>Rhodovibrionaceae</taxon>
        <taxon>Rhodovibrio</taxon>
    </lineage>
</organism>
<accession>A0ABS1DBP4</accession>
<dbReference type="RefSeq" id="WP_200339411.1">
    <property type="nucleotide sequence ID" value="NZ_NRRL01000006.1"/>
</dbReference>